<dbReference type="InterPro" id="IPR006842">
    <property type="entry name" value="Transposase_31"/>
</dbReference>
<reference evidence="3" key="1">
    <citation type="journal article" date="2019" name="Int. J. Syst. Evol. Microbiol.">
        <title>The Global Catalogue of Microorganisms (GCM) 10K type strain sequencing project: providing services to taxonomists for standard genome sequencing and annotation.</title>
        <authorList>
            <consortium name="The Broad Institute Genomics Platform"/>
            <consortium name="The Broad Institute Genome Sequencing Center for Infectious Disease"/>
            <person name="Wu L."/>
            <person name="Ma J."/>
        </authorList>
    </citation>
    <scope>NUCLEOTIDE SEQUENCE [LARGE SCALE GENOMIC DNA]</scope>
    <source>
        <strain evidence="3">CGMCC 4.7329</strain>
    </source>
</reference>
<comment type="caution">
    <text evidence="2">The sequence shown here is derived from an EMBL/GenBank/DDBJ whole genome shotgun (WGS) entry which is preliminary data.</text>
</comment>
<proteinExistence type="predicted"/>
<evidence type="ECO:0000313" key="3">
    <source>
        <dbReference type="Proteomes" id="UP000658127"/>
    </source>
</evidence>
<name>A0ABQ2K9G7_9NOCA</name>
<evidence type="ECO:0000313" key="2">
    <source>
        <dbReference type="EMBL" id="GGN73098.1"/>
    </source>
</evidence>
<dbReference type="Proteomes" id="UP000658127">
    <property type="component" value="Unassembled WGS sequence"/>
</dbReference>
<dbReference type="PANTHER" id="PTHR34611:SF2">
    <property type="entry name" value="INACTIVE RECOMBINATION-PROMOTING NUCLEASE-LIKE PROTEIN RPNE-RELATED"/>
    <property type="match status" value="1"/>
</dbReference>
<dbReference type="PANTHER" id="PTHR34611">
    <property type="match status" value="1"/>
</dbReference>
<keyword evidence="3" id="KW-1185">Reference proteome</keyword>
<sequence length="121" mass="13438">MARPADAASEIRAALPATITARLDLTTLRLQPGSFVSRELRSRYSDLLYNVQFDGRDAYVYVLIEHQSGNEADPNVDLRPGRVLRLTVGGPGAYPLTSTAPRVGPRHSRCCAARRSWWNRS</sequence>
<gene>
    <name evidence="2" type="ORF">GCM10011610_15150</name>
</gene>
<accession>A0ABQ2K9G7</accession>
<protein>
    <recommendedName>
        <fullName evidence="1">Transposase (putative) YhgA-like domain-containing protein</fullName>
    </recommendedName>
</protein>
<dbReference type="InterPro" id="IPR051699">
    <property type="entry name" value="Rpn/YhgA-like_nuclease"/>
</dbReference>
<dbReference type="Pfam" id="PF04754">
    <property type="entry name" value="Transposase_31"/>
    <property type="match status" value="1"/>
</dbReference>
<evidence type="ECO:0000259" key="1">
    <source>
        <dbReference type="Pfam" id="PF04754"/>
    </source>
</evidence>
<feature type="domain" description="Transposase (putative) YhgA-like" evidence="1">
    <location>
        <begin position="2"/>
        <end position="71"/>
    </location>
</feature>
<organism evidence="2 3">
    <name type="scientific">Nocardia rhizosphaerihabitans</name>
    <dbReference type="NCBI Taxonomy" id="1691570"/>
    <lineage>
        <taxon>Bacteria</taxon>
        <taxon>Bacillati</taxon>
        <taxon>Actinomycetota</taxon>
        <taxon>Actinomycetes</taxon>
        <taxon>Mycobacteriales</taxon>
        <taxon>Nocardiaceae</taxon>
        <taxon>Nocardia</taxon>
    </lineage>
</organism>
<dbReference type="EMBL" id="BMNE01000002">
    <property type="protein sequence ID" value="GGN73098.1"/>
    <property type="molecule type" value="Genomic_DNA"/>
</dbReference>